<evidence type="ECO:0000313" key="1">
    <source>
        <dbReference type="EMBL" id="ODQ70695.1"/>
    </source>
</evidence>
<protein>
    <recommendedName>
        <fullName evidence="3">HAT C-terminal dimerisation domain-containing protein</fullName>
    </recommendedName>
</protein>
<reference evidence="1 2" key="1">
    <citation type="journal article" date="2016" name="Proc. Natl. Acad. Sci. U.S.A.">
        <title>Comparative genomics of biotechnologically important yeasts.</title>
        <authorList>
            <person name="Riley R."/>
            <person name="Haridas S."/>
            <person name="Wolfe K.H."/>
            <person name="Lopes M.R."/>
            <person name="Hittinger C.T."/>
            <person name="Goeker M."/>
            <person name="Salamov A.A."/>
            <person name="Wisecaver J.H."/>
            <person name="Long T.M."/>
            <person name="Calvey C.H."/>
            <person name="Aerts A.L."/>
            <person name="Barry K.W."/>
            <person name="Choi C."/>
            <person name="Clum A."/>
            <person name="Coughlan A.Y."/>
            <person name="Deshpande S."/>
            <person name="Douglass A.P."/>
            <person name="Hanson S.J."/>
            <person name="Klenk H.-P."/>
            <person name="LaButti K.M."/>
            <person name="Lapidus A."/>
            <person name="Lindquist E.A."/>
            <person name="Lipzen A.M."/>
            <person name="Meier-Kolthoff J.P."/>
            <person name="Ohm R.A."/>
            <person name="Otillar R.P."/>
            <person name="Pangilinan J.L."/>
            <person name="Peng Y."/>
            <person name="Rokas A."/>
            <person name="Rosa C.A."/>
            <person name="Scheuner C."/>
            <person name="Sibirny A.A."/>
            <person name="Slot J.C."/>
            <person name="Stielow J.B."/>
            <person name="Sun H."/>
            <person name="Kurtzman C.P."/>
            <person name="Blackwell M."/>
            <person name="Grigoriev I.V."/>
            <person name="Jeffries T.W."/>
        </authorList>
    </citation>
    <scope>NUCLEOTIDE SEQUENCE [LARGE SCALE GENOMIC DNA]</scope>
    <source>
        <strain evidence="1 2">NRRL Y-11557</strain>
    </source>
</reference>
<keyword evidence="2" id="KW-1185">Reference proteome</keyword>
<dbReference type="Proteomes" id="UP000094385">
    <property type="component" value="Unassembled WGS sequence"/>
</dbReference>
<name>A0A1E3PZ22_LIPST</name>
<dbReference type="EMBL" id="KV454299">
    <property type="protein sequence ID" value="ODQ70695.1"/>
    <property type="molecule type" value="Genomic_DNA"/>
</dbReference>
<accession>A0A1E3PZ22</accession>
<dbReference type="AlphaFoldDB" id="A0A1E3PZ22"/>
<gene>
    <name evidence="1" type="ORF">LIPSTDRAFT_156155</name>
</gene>
<evidence type="ECO:0008006" key="3">
    <source>
        <dbReference type="Google" id="ProtNLM"/>
    </source>
</evidence>
<organism evidence="1 2">
    <name type="scientific">Lipomyces starkeyi NRRL Y-11557</name>
    <dbReference type="NCBI Taxonomy" id="675824"/>
    <lineage>
        <taxon>Eukaryota</taxon>
        <taxon>Fungi</taxon>
        <taxon>Dikarya</taxon>
        <taxon>Ascomycota</taxon>
        <taxon>Saccharomycotina</taxon>
        <taxon>Lipomycetes</taxon>
        <taxon>Lipomycetales</taxon>
        <taxon>Lipomycetaceae</taxon>
        <taxon>Lipomyces</taxon>
    </lineage>
</organism>
<feature type="non-terminal residue" evidence="1">
    <location>
        <position position="71"/>
    </location>
</feature>
<sequence length="71" mass="7901">MISVLYENLQKKVGSLRFRGLESYVRCLAHILNLIVKDILSALKSGTAAEAFCACDMLSRQDPRCLENQGV</sequence>
<proteinExistence type="predicted"/>
<dbReference type="OrthoDB" id="4837779at2759"/>
<evidence type="ECO:0000313" key="2">
    <source>
        <dbReference type="Proteomes" id="UP000094385"/>
    </source>
</evidence>